<dbReference type="Gene3D" id="1.10.510.10">
    <property type="entry name" value="Transferase(Phosphotransferase) domain 1"/>
    <property type="match status" value="1"/>
</dbReference>
<dbReference type="PANTHER" id="PTHR24350">
    <property type="entry name" value="SERINE/THREONINE-PROTEIN KINASE IAL-RELATED"/>
    <property type="match status" value="1"/>
</dbReference>
<dbReference type="Proteomes" id="UP000179807">
    <property type="component" value="Unassembled WGS sequence"/>
</dbReference>
<evidence type="ECO:0000313" key="9">
    <source>
        <dbReference type="Proteomes" id="UP000179807"/>
    </source>
</evidence>
<dbReference type="InterPro" id="IPR000719">
    <property type="entry name" value="Prot_kinase_dom"/>
</dbReference>
<evidence type="ECO:0000256" key="6">
    <source>
        <dbReference type="SAM" id="MobiDB-lite"/>
    </source>
</evidence>
<keyword evidence="5" id="KW-0067">ATP-binding</keyword>
<dbReference type="RefSeq" id="XP_068369839.1">
    <property type="nucleotide sequence ID" value="XM_068496946.1"/>
</dbReference>
<dbReference type="PROSITE" id="PS50011">
    <property type="entry name" value="PROTEIN_KINASE_DOM"/>
    <property type="match status" value="1"/>
</dbReference>
<keyword evidence="3" id="KW-0547">Nucleotide-binding</keyword>
<reference evidence="8" key="1">
    <citation type="submission" date="2016-10" db="EMBL/GenBank/DDBJ databases">
        <authorList>
            <person name="Benchimol M."/>
            <person name="Almeida L.G."/>
            <person name="Vasconcelos A.T."/>
            <person name="Perreira-Neves A."/>
            <person name="Rosa I.A."/>
            <person name="Tasca T."/>
            <person name="Bogo M.R."/>
            <person name="de Souza W."/>
        </authorList>
    </citation>
    <scope>NUCLEOTIDE SEQUENCE [LARGE SCALE GENOMIC DNA]</scope>
    <source>
        <strain evidence="8">K</strain>
    </source>
</reference>
<feature type="region of interest" description="Disordered" evidence="6">
    <location>
        <begin position="90"/>
        <end position="123"/>
    </location>
</feature>
<dbReference type="VEuPathDB" id="TrichDB:TRFO_12955"/>
<evidence type="ECO:0000256" key="1">
    <source>
        <dbReference type="ARBA" id="ARBA00022527"/>
    </source>
</evidence>
<dbReference type="EMBL" id="MLAK01000078">
    <property type="protein sequence ID" value="OHT16703.1"/>
    <property type="molecule type" value="Genomic_DNA"/>
</dbReference>
<evidence type="ECO:0000256" key="3">
    <source>
        <dbReference type="ARBA" id="ARBA00022741"/>
    </source>
</evidence>
<sequence length="325" mass="36949">MLVGRFPFEDGGDYDGLSGLQALVARIEKEEPQFPHFLSDEAKHIIRRMLTKDPQKRATWDELFSHDWVQEQLLHVKSHAITARILSKNSTPTNKLLPPKSSPNSPQHFTRNNDSTPPPNGARIEFAPSVYLEVKKFNSTHLTPKSPEEIKPNDNETIKEIANENNNYKDQNDCRNYLDDKNNSIESSDSTNPPTIPSIPKSSRSPKHSPEGVKTDSKDNYNMNDNEDDNFSNGRKLANAIRNKICAKRRKSEFTVLRNFADEVRRNRLLSDEKSDNETSSSIIDKLCATGKFRRKNASNSGTEEKDNQIEPHFATTEINGESRK</sequence>
<keyword evidence="4" id="KW-0418">Kinase</keyword>
<keyword evidence="9" id="KW-1185">Reference proteome</keyword>
<proteinExistence type="predicted"/>
<evidence type="ECO:0000256" key="2">
    <source>
        <dbReference type="ARBA" id="ARBA00022679"/>
    </source>
</evidence>
<dbReference type="SUPFAM" id="SSF56112">
    <property type="entry name" value="Protein kinase-like (PK-like)"/>
    <property type="match status" value="1"/>
</dbReference>
<feature type="region of interest" description="Disordered" evidence="6">
    <location>
        <begin position="163"/>
        <end position="233"/>
    </location>
</feature>
<protein>
    <recommendedName>
        <fullName evidence="7">Protein kinase domain-containing protein</fullName>
    </recommendedName>
</protein>
<evidence type="ECO:0000313" key="8">
    <source>
        <dbReference type="EMBL" id="OHT16703.1"/>
    </source>
</evidence>
<dbReference type="GO" id="GO:0005524">
    <property type="term" value="F:ATP binding"/>
    <property type="evidence" value="ECO:0007669"/>
    <property type="project" value="UniProtKB-KW"/>
</dbReference>
<feature type="compositionally biased region" description="Basic and acidic residues" evidence="6">
    <location>
        <begin position="170"/>
        <end position="183"/>
    </location>
</feature>
<feature type="compositionally biased region" description="Low complexity" evidence="6">
    <location>
        <begin position="187"/>
        <end position="203"/>
    </location>
</feature>
<dbReference type="AlphaFoldDB" id="A0A1J4KZM4"/>
<evidence type="ECO:0000259" key="7">
    <source>
        <dbReference type="PROSITE" id="PS50011"/>
    </source>
</evidence>
<evidence type="ECO:0000256" key="4">
    <source>
        <dbReference type="ARBA" id="ARBA00022777"/>
    </source>
</evidence>
<dbReference type="GO" id="GO:0004674">
    <property type="term" value="F:protein serine/threonine kinase activity"/>
    <property type="evidence" value="ECO:0007669"/>
    <property type="project" value="UniProtKB-KW"/>
</dbReference>
<accession>A0A1J4KZM4</accession>
<feature type="compositionally biased region" description="Basic and acidic residues" evidence="6">
    <location>
        <begin position="208"/>
        <end position="219"/>
    </location>
</feature>
<dbReference type="InterPro" id="IPR030616">
    <property type="entry name" value="Aur-like"/>
</dbReference>
<feature type="compositionally biased region" description="Low complexity" evidence="6">
    <location>
        <begin position="94"/>
        <end position="106"/>
    </location>
</feature>
<gene>
    <name evidence="8" type="ORF">TRFO_12955</name>
</gene>
<dbReference type="InterPro" id="IPR011009">
    <property type="entry name" value="Kinase-like_dom_sf"/>
</dbReference>
<evidence type="ECO:0000256" key="5">
    <source>
        <dbReference type="ARBA" id="ARBA00022840"/>
    </source>
</evidence>
<keyword evidence="2" id="KW-0808">Transferase</keyword>
<organism evidence="8 9">
    <name type="scientific">Tritrichomonas foetus</name>
    <dbReference type="NCBI Taxonomy" id="1144522"/>
    <lineage>
        <taxon>Eukaryota</taxon>
        <taxon>Metamonada</taxon>
        <taxon>Parabasalia</taxon>
        <taxon>Tritrichomonadida</taxon>
        <taxon>Tritrichomonadidae</taxon>
        <taxon>Tritrichomonas</taxon>
    </lineage>
</organism>
<keyword evidence="1" id="KW-0723">Serine/threonine-protein kinase</keyword>
<dbReference type="GeneID" id="94831650"/>
<feature type="region of interest" description="Disordered" evidence="6">
    <location>
        <begin position="272"/>
        <end position="325"/>
    </location>
</feature>
<name>A0A1J4KZM4_9EUKA</name>
<feature type="domain" description="Protein kinase" evidence="7">
    <location>
        <begin position="1"/>
        <end position="69"/>
    </location>
</feature>
<comment type="caution">
    <text evidence="8">The sequence shown here is derived from an EMBL/GenBank/DDBJ whole genome shotgun (WGS) entry which is preliminary data.</text>
</comment>